<keyword evidence="2" id="KW-1185">Reference proteome</keyword>
<evidence type="ECO:0000313" key="1">
    <source>
        <dbReference type="EMBL" id="ABG82976.1"/>
    </source>
</evidence>
<dbReference type="STRING" id="195103.CPF_1582"/>
<reference evidence="1 2" key="1">
    <citation type="journal article" date="2006" name="Genome Res.">
        <title>Skewed genomic variability in strains of the toxigenic bacterial pathogen, Clostridium perfringens.</title>
        <authorList>
            <person name="Myers G.S."/>
            <person name="Rasko D.A."/>
            <person name="Cheung J.K."/>
            <person name="Ravel J."/>
            <person name="Seshadri R."/>
            <person name="Deboy R.T."/>
            <person name="Ren Q."/>
            <person name="Varga J."/>
            <person name="Awad M.M."/>
            <person name="Brinkac L.M."/>
            <person name="Daugherty S.C."/>
            <person name="Haft D.H."/>
            <person name="Dodson R.J."/>
            <person name="Madupu R."/>
            <person name="Nelson W.C."/>
            <person name="Rosovitz M.J."/>
            <person name="Sullivan S.A."/>
            <person name="Khouri H."/>
            <person name="Dimitrov G.I."/>
            <person name="Watkins K.L."/>
            <person name="Mulligan S."/>
            <person name="Benton J."/>
            <person name="Radune D."/>
            <person name="Fisher D.J."/>
            <person name="Atkins H.S."/>
            <person name="Hiscox T."/>
            <person name="Jost B.H."/>
            <person name="Billington S.J."/>
            <person name="Songer J.G."/>
            <person name="McClane B.A."/>
            <person name="Titball R.W."/>
            <person name="Rood J.I."/>
            <person name="Melville S.B."/>
            <person name="Paulsen I.T."/>
        </authorList>
    </citation>
    <scope>NUCLEOTIDE SEQUENCE [LARGE SCALE GENOMIC DNA]</scope>
    <source>
        <strain evidence="2">ATCC 13124 / DSM 756 / JCM 1290 / NCIMB 6125 / NCTC 8237 / S 107 / Type A</strain>
    </source>
</reference>
<accession>A0A0H2YQX2</accession>
<dbReference type="InterPro" id="IPR038666">
    <property type="entry name" value="SSP1_head-tail_sf"/>
</dbReference>
<proteinExistence type="predicted"/>
<dbReference type="InterPro" id="IPR008767">
    <property type="entry name" value="Phage_SPP1_head-tail_adaptor"/>
</dbReference>
<dbReference type="PaxDb" id="195103-CPF_1582"/>
<organism evidence="1 2">
    <name type="scientific">Clostridium perfringens (strain ATCC 13124 / DSM 756 / JCM 1290 / NCIMB 6125 / NCTC 8237 / Type A)</name>
    <dbReference type="NCBI Taxonomy" id="195103"/>
    <lineage>
        <taxon>Bacteria</taxon>
        <taxon>Bacillati</taxon>
        <taxon>Bacillota</taxon>
        <taxon>Clostridia</taxon>
        <taxon>Eubacteriales</taxon>
        <taxon>Clostridiaceae</taxon>
        <taxon>Clostridium</taxon>
    </lineage>
</organism>
<dbReference type="eggNOG" id="ENOG5033MGN">
    <property type="taxonomic scope" value="Bacteria"/>
</dbReference>
<dbReference type="HOGENOM" id="CLU_147810_0_1_9"/>
<gene>
    <name evidence="1" type="ordered locus">CPF_1582</name>
</gene>
<dbReference type="AlphaFoldDB" id="A0A0H2YQX2"/>
<dbReference type="KEGG" id="cpf:CPF_1582"/>
<dbReference type="EMBL" id="CP000246">
    <property type="protein sequence ID" value="ABG82976.1"/>
    <property type="molecule type" value="Genomic_DNA"/>
</dbReference>
<sequence>MSRLRERIYIKKIEEVIIKGRRQPPREPTPFYDCRAKVLDLYGKELYEAMAMKLENTVIFKVRYCKKLEELRNKENFIVEWQGRQYEIYYPDFLGYKKDFIKLKCKEVL</sequence>
<dbReference type="Proteomes" id="UP000001823">
    <property type="component" value="Chromosome"/>
</dbReference>
<evidence type="ECO:0000313" key="2">
    <source>
        <dbReference type="Proteomes" id="UP000001823"/>
    </source>
</evidence>
<dbReference type="NCBIfam" id="TIGR01563">
    <property type="entry name" value="gp16_SPP1"/>
    <property type="match status" value="1"/>
</dbReference>
<dbReference type="Gene3D" id="2.40.10.270">
    <property type="entry name" value="Bacteriophage SPP1 head-tail adaptor protein"/>
    <property type="match status" value="1"/>
</dbReference>
<dbReference type="RefSeq" id="WP_011590783.1">
    <property type="nucleotide sequence ID" value="NC_008261.1"/>
</dbReference>
<dbReference type="Pfam" id="PF05521">
    <property type="entry name" value="Phage_HCP"/>
    <property type="match status" value="1"/>
</dbReference>
<protein>
    <submittedName>
        <fullName evidence="1">Phage head-tail adaptor</fullName>
    </submittedName>
</protein>
<name>A0A0H2YQX2_CLOP1</name>